<dbReference type="GO" id="GO:0003886">
    <property type="term" value="F:DNA (cytosine-5-)-methyltransferase activity"/>
    <property type="evidence" value="ECO:0007669"/>
    <property type="project" value="UniProtKB-EC"/>
</dbReference>
<dbReference type="Pfam" id="PF02195">
    <property type="entry name" value="ParB_N"/>
    <property type="match status" value="1"/>
</dbReference>
<dbReference type="PROSITE" id="PS00095">
    <property type="entry name" value="C5_MTASE_2"/>
    <property type="match status" value="1"/>
</dbReference>
<evidence type="ECO:0000256" key="1">
    <source>
        <dbReference type="ARBA" id="ARBA00011975"/>
    </source>
</evidence>
<dbReference type="EMBL" id="JAHHIF010000033">
    <property type="protein sequence ID" value="MBW4546956.1"/>
    <property type="molecule type" value="Genomic_DNA"/>
</dbReference>
<accession>A0A951PPG2</accession>
<dbReference type="PRINTS" id="PR00105">
    <property type="entry name" value="C5METTRFRASE"/>
</dbReference>
<dbReference type="Gene3D" id="3.30.1330.70">
    <property type="entry name" value="Holliday junction resolvase RusA"/>
    <property type="match status" value="1"/>
</dbReference>
<feature type="active site" evidence="6">
    <location>
        <position position="104"/>
    </location>
</feature>
<keyword evidence="3 6" id="KW-0808">Transferase</keyword>
<evidence type="ECO:0000256" key="7">
    <source>
        <dbReference type="RuleBase" id="RU000416"/>
    </source>
</evidence>
<organism evidence="10 11">
    <name type="scientific">Symplocastrum torsivum CPER-KK1</name>
    <dbReference type="NCBI Taxonomy" id="450513"/>
    <lineage>
        <taxon>Bacteria</taxon>
        <taxon>Bacillati</taxon>
        <taxon>Cyanobacteriota</taxon>
        <taxon>Cyanophyceae</taxon>
        <taxon>Oscillatoriophycideae</taxon>
        <taxon>Oscillatoriales</taxon>
        <taxon>Microcoleaceae</taxon>
        <taxon>Symplocastrum</taxon>
    </lineage>
</organism>
<dbReference type="SUPFAM" id="SSF103084">
    <property type="entry name" value="Holliday junction resolvase RusA"/>
    <property type="match status" value="1"/>
</dbReference>
<keyword evidence="2 6" id="KW-0489">Methyltransferase</keyword>
<evidence type="ECO:0000256" key="2">
    <source>
        <dbReference type="ARBA" id="ARBA00022603"/>
    </source>
</evidence>
<evidence type="ECO:0000313" key="10">
    <source>
        <dbReference type="EMBL" id="MBW4546956.1"/>
    </source>
</evidence>
<evidence type="ECO:0000256" key="5">
    <source>
        <dbReference type="ARBA" id="ARBA00022747"/>
    </source>
</evidence>
<dbReference type="Proteomes" id="UP000753908">
    <property type="component" value="Unassembled WGS sequence"/>
</dbReference>
<protein>
    <recommendedName>
        <fullName evidence="1">DNA (cytosine-5-)-methyltransferase</fullName>
        <ecNumber evidence="1">2.1.1.37</ecNumber>
    </recommendedName>
</protein>
<dbReference type="GO" id="GO:0009307">
    <property type="term" value="P:DNA restriction-modification system"/>
    <property type="evidence" value="ECO:0007669"/>
    <property type="project" value="UniProtKB-KW"/>
</dbReference>
<feature type="region of interest" description="Disordered" evidence="8">
    <location>
        <begin position="814"/>
        <end position="833"/>
    </location>
</feature>
<evidence type="ECO:0000259" key="9">
    <source>
        <dbReference type="SMART" id="SM00470"/>
    </source>
</evidence>
<dbReference type="SUPFAM" id="SSF110849">
    <property type="entry name" value="ParB/Sulfiredoxin"/>
    <property type="match status" value="1"/>
</dbReference>
<dbReference type="PROSITE" id="PS51679">
    <property type="entry name" value="SAM_MT_C5"/>
    <property type="match status" value="1"/>
</dbReference>
<dbReference type="PANTHER" id="PTHR10629">
    <property type="entry name" value="CYTOSINE-SPECIFIC METHYLTRANSFERASE"/>
    <property type="match status" value="1"/>
</dbReference>
<evidence type="ECO:0000313" key="11">
    <source>
        <dbReference type="Proteomes" id="UP000753908"/>
    </source>
</evidence>
<reference evidence="10" key="1">
    <citation type="submission" date="2021-05" db="EMBL/GenBank/DDBJ databases">
        <authorList>
            <person name="Pietrasiak N."/>
            <person name="Ward R."/>
            <person name="Stajich J.E."/>
            <person name="Kurbessoian T."/>
        </authorList>
    </citation>
    <scope>NUCLEOTIDE SEQUENCE</scope>
    <source>
        <strain evidence="10">CPER-KK1</strain>
    </source>
</reference>
<name>A0A951PPG2_9CYAN</name>
<dbReference type="GO" id="GO:0032259">
    <property type="term" value="P:methylation"/>
    <property type="evidence" value="ECO:0007669"/>
    <property type="project" value="UniProtKB-KW"/>
</dbReference>
<dbReference type="Pfam" id="PF00145">
    <property type="entry name" value="DNA_methylase"/>
    <property type="match status" value="1"/>
</dbReference>
<evidence type="ECO:0000256" key="8">
    <source>
        <dbReference type="SAM" id="MobiDB-lite"/>
    </source>
</evidence>
<dbReference type="InterPro" id="IPR050390">
    <property type="entry name" value="C5-Methyltransferase"/>
</dbReference>
<dbReference type="InterPro" id="IPR001525">
    <property type="entry name" value="C5_MeTfrase"/>
</dbReference>
<dbReference type="InterPro" id="IPR036614">
    <property type="entry name" value="RusA-like_sf"/>
</dbReference>
<dbReference type="AlphaFoldDB" id="A0A951PPG2"/>
<dbReference type="SMART" id="SM00470">
    <property type="entry name" value="ParB"/>
    <property type="match status" value="1"/>
</dbReference>
<dbReference type="Gene3D" id="3.40.50.150">
    <property type="entry name" value="Vaccinia Virus protein VP39"/>
    <property type="match status" value="1"/>
</dbReference>
<dbReference type="GO" id="GO:0000287">
    <property type="term" value="F:magnesium ion binding"/>
    <property type="evidence" value="ECO:0007669"/>
    <property type="project" value="InterPro"/>
</dbReference>
<sequence>MTQRVITAHQKAPSNAPVAVELFAGVGGFSLGMKAAGIDVALAVESDEQTLATYAQNFPSTSVLCADVQELTGLEIRRLLEVAQNQQGKKWDGKIGLVFGGPPCQGLSRIGKRDVNDPRNQLIAHFCRLVEELQPTAFVLENVPDLLLPKYAGLIEPSLQQLQQAGYNTWTWVLNALDYGVPQSRKRVFIGGILHHTSPQLPVAASQAVIVRDAIADLTFLSEEAFPQLFDTDELQLEEKQPTLEAQPSEYRLKLEQVFPSPPTTNPHLLTGCCLTRHTPSVVERFKATAPGTTEPESRLYRLKWDGVARTLRAGTRSDKGRHTAARPIHPTHARVLTVREAARLSSFPDWFRFHRRIWRGMRQVGNAVPPLLALAVGDAIYQCLTQLEGATAMETATLTGAIASGTELSAIAQISPTQKLAPGEHQLDPKLLKPHPRNAALYGEDESVSDLVELIGNSNWLKPLVITPDLIIISGHRRWKAALELGWLSIPVIVREFKDALASLEALLLENATREKTIEQKVREAALWQEIEQESAKLRQGTRRDIQENFPGCCEPFGQSRDHVAKRVGLGSGKRYQKAVKVVEEINKAVSSGHLTRAKALQSVLNQQSVDGAFKLTQKPVAQSDPILELIASGEVRTPKQAQSLLKNRQRLKERSLFTPTHEPDLSNLLSHHLTLEPGGLVEIYAPELPDWHQRQARIESVGEKQCKVWKRNVQTMDMELRSFPHADLTPLPLSEVPELEEISSRLKALYETERLDAFDRYILQSLERCVNLTPTEREYLHQIELRYQQGQQSTQKGTGNGERETVSREAFPVPSLNPSVPDVTPLHEHSIPVSSPDEYRLETLEFPLPPTLNEMIRTARGGWQASAKQKREWTELIASYCKEAYQFQGKIWLEYVWRVKNLARDNNNIAAATKYIDDGLVEAGVIADDSLKYIQSPVCHWYVQSCEDMVTVRVSNLPIYNGEPLATVGGLSGKHFEPDCSSQERYFTPLTVSALPLGATGAV</sequence>
<proteinExistence type="inferred from homology"/>
<dbReference type="SUPFAM" id="SSF53335">
    <property type="entry name" value="S-adenosyl-L-methionine-dependent methyltransferases"/>
    <property type="match status" value="1"/>
</dbReference>
<dbReference type="PANTHER" id="PTHR10629:SF52">
    <property type="entry name" value="DNA (CYTOSINE-5)-METHYLTRANSFERASE 1"/>
    <property type="match status" value="1"/>
</dbReference>
<evidence type="ECO:0000256" key="6">
    <source>
        <dbReference type="PROSITE-ProRule" id="PRU01016"/>
    </source>
</evidence>
<comment type="similarity">
    <text evidence="6 7">Belongs to the class I-like SAM-binding methyltransferase superfamily. C5-methyltransferase family.</text>
</comment>
<reference evidence="10" key="2">
    <citation type="journal article" date="2022" name="Microbiol. Resour. Announc.">
        <title>Metagenome Sequencing to Explore Phylogenomics of Terrestrial Cyanobacteria.</title>
        <authorList>
            <person name="Ward R.D."/>
            <person name="Stajich J.E."/>
            <person name="Johansen J.R."/>
            <person name="Huntemann M."/>
            <person name="Clum A."/>
            <person name="Foster B."/>
            <person name="Foster B."/>
            <person name="Roux S."/>
            <person name="Palaniappan K."/>
            <person name="Varghese N."/>
            <person name="Mukherjee S."/>
            <person name="Reddy T.B.K."/>
            <person name="Daum C."/>
            <person name="Copeland A."/>
            <person name="Chen I.A."/>
            <person name="Ivanova N.N."/>
            <person name="Kyrpides N.C."/>
            <person name="Shapiro N."/>
            <person name="Eloe-Fadrosh E.A."/>
            <person name="Pietrasiak N."/>
        </authorList>
    </citation>
    <scope>NUCLEOTIDE SEQUENCE</scope>
    <source>
        <strain evidence="10">CPER-KK1</strain>
    </source>
</reference>
<evidence type="ECO:0000256" key="3">
    <source>
        <dbReference type="ARBA" id="ARBA00022679"/>
    </source>
</evidence>
<gene>
    <name evidence="10" type="primary">dcm</name>
    <name evidence="10" type="ORF">KME25_21305</name>
</gene>
<dbReference type="GO" id="GO:0006281">
    <property type="term" value="P:DNA repair"/>
    <property type="evidence" value="ECO:0007669"/>
    <property type="project" value="InterPro"/>
</dbReference>
<dbReference type="NCBIfam" id="TIGR00675">
    <property type="entry name" value="dcm"/>
    <property type="match status" value="1"/>
</dbReference>
<keyword evidence="5" id="KW-0680">Restriction system</keyword>
<dbReference type="InterPro" id="IPR036086">
    <property type="entry name" value="ParB/Sulfiredoxin_sf"/>
</dbReference>
<dbReference type="InterPro" id="IPR003115">
    <property type="entry name" value="ParB_N"/>
</dbReference>
<dbReference type="Gene3D" id="3.90.120.10">
    <property type="entry name" value="DNA Methylase, subunit A, domain 2"/>
    <property type="match status" value="1"/>
</dbReference>
<evidence type="ECO:0000256" key="4">
    <source>
        <dbReference type="ARBA" id="ARBA00022691"/>
    </source>
</evidence>
<dbReference type="GO" id="GO:0006310">
    <property type="term" value="P:DNA recombination"/>
    <property type="evidence" value="ECO:0007669"/>
    <property type="project" value="InterPro"/>
</dbReference>
<dbReference type="EC" id="2.1.1.37" evidence="1"/>
<comment type="caution">
    <text evidence="10">The sequence shown here is derived from an EMBL/GenBank/DDBJ whole genome shotgun (WGS) entry which is preliminary data.</text>
</comment>
<dbReference type="InterPro" id="IPR031303">
    <property type="entry name" value="C5_meth_CS"/>
</dbReference>
<dbReference type="Gene3D" id="3.90.1530.10">
    <property type="entry name" value="Conserved hypothetical protein from pyrococcus furiosus pfu- 392566-001, ParB domain"/>
    <property type="match status" value="1"/>
</dbReference>
<dbReference type="InterPro" id="IPR029063">
    <property type="entry name" value="SAM-dependent_MTases_sf"/>
</dbReference>
<feature type="domain" description="ParB-like N-terminal" evidence="9">
    <location>
        <begin position="426"/>
        <end position="513"/>
    </location>
</feature>
<keyword evidence="4 6" id="KW-0949">S-adenosyl-L-methionine</keyword>